<reference evidence="6" key="1">
    <citation type="submission" date="2021-04" db="EMBL/GenBank/DDBJ databases">
        <title>Genomic insights into ecological role and evolution of a novel Thermoplasmata order Candidatus Sysuiplasmatales.</title>
        <authorList>
            <person name="Yuan Y."/>
        </authorList>
    </citation>
    <scope>NUCLEOTIDE SEQUENCE</scope>
    <source>
        <strain evidence="6">YP2-bin.285</strain>
    </source>
</reference>
<evidence type="ECO:0000259" key="4">
    <source>
        <dbReference type="Pfam" id="PF03065"/>
    </source>
</evidence>
<feature type="domain" description="Glycoside hydrolase family 57 N-terminal" evidence="4">
    <location>
        <begin position="24"/>
        <end position="209"/>
    </location>
</feature>
<evidence type="ECO:0000313" key="7">
    <source>
        <dbReference type="Proteomes" id="UP000716004"/>
    </source>
</evidence>
<dbReference type="SUPFAM" id="SSF88713">
    <property type="entry name" value="Glycoside hydrolase/deacetylase"/>
    <property type="match status" value="1"/>
</dbReference>
<dbReference type="SUPFAM" id="SSF88688">
    <property type="entry name" value="Families 57/38 glycoside transferase middle domain"/>
    <property type="match status" value="1"/>
</dbReference>
<dbReference type="PANTHER" id="PTHR41695">
    <property type="entry name" value="1,4-ALPHA-GLUCAN BRANCHING ENZYME RV3031-RELATED"/>
    <property type="match status" value="1"/>
</dbReference>
<dbReference type="Pfam" id="PF03065">
    <property type="entry name" value="Glyco_hydro_57"/>
    <property type="match status" value="1"/>
</dbReference>
<evidence type="ECO:0000256" key="2">
    <source>
        <dbReference type="ARBA" id="ARBA00023277"/>
    </source>
</evidence>
<dbReference type="InterPro" id="IPR015293">
    <property type="entry name" value="BE_C"/>
</dbReference>
<dbReference type="InterPro" id="IPR028995">
    <property type="entry name" value="Glyco_hydro_57/38_cen_sf"/>
</dbReference>
<dbReference type="InterPro" id="IPR027291">
    <property type="entry name" value="Glyco_hydro_38_N_sf"/>
</dbReference>
<organism evidence="6 7">
    <name type="scientific">Candidatus Sysuiplasma superficiale</name>
    <dbReference type="NCBI Taxonomy" id="2823368"/>
    <lineage>
        <taxon>Archaea</taxon>
        <taxon>Methanobacteriati</taxon>
        <taxon>Thermoplasmatota</taxon>
        <taxon>Thermoplasmata</taxon>
        <taxon>Candidatus Sysuiplasmatales</taxon>
        <taxon>Candidatus Sysuiplasmataceae</taxon>
        <taxon>Candidatus Sysuiplasma</taxon>
    </lineage>
</organism>
<evidence type="ECO:0000259" key="5">
    <source>
        <dbReference type="Pfam" id="PF09210"/>
    </source>
</evidence>
<name>A0A8J7YRS7_9ARCH</name>
<dbReference type="EMBL" id="JAGVSJ010000005">
    <property type="protein sequence ID" value="MBX8631538.1"/>
    <property type="molecule type" value="Genomic_DNA"/>
</dbReference>
<accession>A0A8J7YRS7</accession>
<dbReference type="AlphaFoldDB" id="A0A8J7YRS7"/>
<dbReference type="InterPro" id="IPR011330">
    <property type="entry name" value="Glyco_hydro/deAcase_b/a-brl"/>
</dbReference>
<evidence type="ECO:0000313" key="6">
    <source>
        <dbReference type="EMBL" id="MBX8631538.1"/>
    </source>
</evidence>
<proteinExistence type="inferred from homology"/>
<comment type="caution">
    <text evidence="6">The sequence shown here is derived from an EMBL/GenBank/DDBJ whole genome shotgun (WGS) entry which is preliminary data.</text>
</comment>
<feature type="domain" description="1,4-alpha-glucan branching enzyme C-terminal" evidence="5">
    <location>
        <begin position="443"/>
        <end position="522"/>
    </location>
</feature>
<dbReference type="InterPro" id="IPR037090">
    <property type="entry name" value="57_glycoside_trans_central"/>
</dbReference>
<comment type="similarity">
    <text evidence="1 3">Belongs to the glycosyl hydrolase 57 family.</text>
</comment>
<dbReference type="InterPro" id="IPR040042">
    <property type="entry name" value="Branching_enz_MT3115-like"/>
</dbReference>
<evidence type="ECO:0000256" key="1">
    <source>
        <dbReference type="ARBA" id="ARBA00006821"/>
    </source>
</evidence>
<dbReference type="Pfam" id="PF09210">
    <property type="entry name" value="BE_C"/>
    <property type="match status" value="1"/>
</dbReference>
<dbReference type="GO" id="GO:0030979">
    <property type="term" value="P:alpha-glucan biosynthetic process"/>
    <property type="evidence" value="ECO:0007669"/>
    <property type="project" value="InterPro"/>
</dbReference>
<dbReference type="GO" id="GO:0005576">
    <property type="term" value="C:extracellular region"/>
    <property type="evidence" value="ECO:0007669"/>
    <property type="project" value="TreeGrafter"/>
</dbReference>
<evidence type="ECO:0000256" key="3">
    <source>
        <dbReference type="RuleBase" id="RU361196"/>
    </source>
</evidence>
<dbReference type="InterPro" id="IPR004300">
    <property type="entry name" value="Glyco_hydro_57_N"/>
</dbReference>
<protein>
    <submittedName>
        <fullName evidence="6">DUF1957 domain-containing protein</fullName>
    </submittedName>
</protein>
<dbReference type="Proteomes" id="UP000716004">
    <property type="component" value="Unassembled WGS sequence"/>
</dbReference>
<dbReference type="PANTHER" id="PTHR41695:SF1">
    <property type="entry name" value="1,4-ALPHA-GLUCAN BRANCHING ENZYME TK1436"/>
    <property type="match status" value="1"/>
</dbReference>
<keyword evidence="2 3" id="KW-0119">Carbohydrate metabolism</keyword>
<gene>
    <name evidence="6" type="ORF">J9259_03320</name>
</gene>
<dbReference type="Gene3D" id="3.20.110.10">
    <property type="entry name" value="Glycoside hydrolase 38, N terminal domain"/>
    <property type="match status" value="1"/>
</dbReference>
<dbReference type="Gene3D" id="1.20.1430.10">
    <property type="entry name" value="Families 57/38 glycoside transferase, middle domain"/>
    <property type="match status" value="1"/>
</dbReference>
<sequence length="533" mass="58652">MAGRCSLAIVLSAHFPFSGTDDELAGIRLSEVVFNSYLPLLMTLQTVRSDSGTVPVGISVSPTLLEMISRDGFTEKLRRYADETAYHIARDMRFFAEGGRKEYVRAAEYWLQRIERLVEFSDRIDGDIIGALKDLAGHGLELLAAPATNSCLQLIGNTRSARMQILTGVSAFEEHLGFTPEGMLVHCIDSLPAKDTDDIIDEAGLKYILSADSVAGCCDIVSGRAGDRRLTGKAASGQPGWLPLPAKVSSHVMRLEEGRHPDVVRKSACLPANLIGRIETYPLNTCYLDTAKRNFPGHGRYWRRGGSIDGTRAGAYDPSEAESMVISQATDFLETLRTGCRKGAEFAPLVIGAGLLGNIWHEGPQWFESVLAGAAENRIELIGPRRFAMDAPAECADRDDASTSGEECMALLSSRQAERMMKKVRSSQELYWNFLVRYLAGEAKDDIRARAAEQAGRELLLLESIDWPVMASLEGESDYAGRRVDSHHRRFIEMAKISAGKVKGTASLRLVEECETSVPVFNVRDGMVHFQQR</sequence>
<dbReference type="GO" id="GO:0003844">
    <property type="term" value="F:1,4-alpha-glucan branching enzyme activity"/>
    <property type="evidence" value="ECO:0007669"/>
    <property type="project" value="InterPro"/>
</dbReference>